<keyword evidence="4" id="KW-0378">Hydrolase</keyword>
<dbReference type="SUPFAM" id="SSF50978">
    <property type="entry name" value="WD40 repeat-like"/>
    <property type="match status" value="1"/>
</dbReference>
<evidence type="ECO:0000256" key="6">
    <source>
        <dbReference type="ARBA" id="ARBA00039131"/>
    </source>
</evidence>
<protein>
    <recommendedName>
        <fullName evidence="6">methylated diphthine methylhydrolase</fullName>
        <ecNumber evidence="6">3.1.1.97</ecNumber>
    </recommendedName>
</protein>
<evidence type="ECO:0000256" key="3">
    <source>
        <dbReference type="ARBA" id="ARBA00022737"/>
    </source>
</evidence>
<dbReference type="InterPro" id="IPR001680">
    <property type="entry name" value="WD40_rpt"/>
</dbReference>
<keyword evidence="10" id="KW-1185">Reference proteome</keyword>
<keyword evidence="9" id="KW-0489">Methyltransferase</keyword>
<proteinExistence type="inferred from homology"/>
<comment type="similarity">
    <text evidence="5">Belongs to the DPH7 family.</text>
</comment>
<dbReference type="Proteomes" id="UP001497600">
    <property type="component" value="Chromosome A"/>
</dbReference>
<keyword evidence="9" id="KW-0808">Transferase</keyword>
<dbReference type="Gene3D" id="2.130.10.10">
    <property type="entry name" value="YVTN repeat-like/Quinoprotein amine dehydrogenase"/>
    <property type="match status" value="1"/>
</dbReference>
<dbReference type="InterPro" id="IPR036322">
    <property type="entry name" value="WD40_repeat_dom_sf"/>
</dbReference>
<dbReference type="InterPro" id="IPR015943">
    <property type="entry name" value="WD40/YVTN_repeat-like_dom_sf"/>
</dbReference>
<evidence type="ECO:0000256" key="8">
    <source>
        <dbReference type="SAM" id="MobiDB-lite"/>
    </source>
</evidence>
<dbReference type="EMBL" id="OZ004253">
    <property type="protein sequence ID" value="CAK7892906.1"/>
    <property type="molecule type" value="Genomic_DNA"/>
</dbReference>
<sequence length="387" mass="42172">MAGDEKERDRSDKDKSGRSTARVLQKEKKLHKRAMSDLPVNTRLCVTKTELPPCCLQVHPDGVHVLLGTYKLEESSGTRHGSVDVYRIGDQSMEKVSSVATKGAVLDVKISPFDPSFVVTAHSTGNLMCWRFDSQGSGLGSGSVEEVSDWQLFAPDNLVTSVIMSPLEAGVALATLTSGESAVIDLVAGVVRTTFDATPHDLECWTGAFGEVGELSHVVFTGGDDAKLMAHDLRTEEHVWSTSMRHHTAGVVSILAPGDRWNHQNSHQLWTGSYDDTLRVLDLRVMDSTNPSLVPGWIPKVVQEENLGGGVWRLIPSKVDGDDRVLACCMYDGARIVETTATGDGFAVKSYFKGDHESMCYGGDWAPDGKSVVTCSFYDNVVQQWEP</sequence>
<evidence type="ECO:0000313" key="9">
    <source>
        <dbReference type="EMBL" id="CAK7892906.1"/>
    </source>
</evidence>
<organism evidence="9 10">
    <name type="scientific">[Candida] anglica</name>
    <dbReference type="NCBI Taxonomy" id="148631"/>
    <lineage>
        <taxon>Eukaryota</taxon>
        <taxon>Fungi</taxon>
        <taxon>Dikarya</taxon>
        <taxon>Ascomycota</taxon>
        <taxon>Saccharomycotina</taxon>
        <taxon>Pichiomycetes</taxon>
        <taxon>Debaryomycetaceae</taxon>
        <taxon>Kurtzmaniella</taxon>
    </lineage>
</organism>
<evidence type="ECO:0000313" key="10">
    <source>
        <dbReference type="Proteomes" id="UP001497600"/>
    </source>
</evidence>
<evidence type="ECO:0000256" key="7">
    <source>
        <dbReference type="ARBA" id="ARBA00047551"/>
    </source>
</evidence>
<reference evidence="9 10" key="1">
    <citation type="submission" date="2024-01" db="EMBL/GenBank/DDBJ databases">
        <authorList>
            <consortium name="Genoscope - CEA"/>
            <person name="William W."/>
        </authorList>
    </citation>
    <scope>NUCLEOTIDE SEQUENCE [LARGE SCALE GENOMIC DNA]</scope>
    <source>
        <strain evidence="9 10">29B2s-10</strain>
    </source>
</reference>
<dbReference type="GO" id="GO:0032259">
    <property type="term" value="P:methylation"/>
    <property type="evidence" value="ECO:0007669"/>
    <property type="project" value="UniProtKB-KW"/>
</dbReference>
<feature type="region of interest" description="Disordered" evidence="8">
    <location>
        <begin position="1"/>
        <end position="32"/>
    </location>
</feature>
<comment type="catalytic activity">
    <reaction evidence="7">
        <text>diphthine methyl ester-[translation elongation factor 2] + H2O = diphthine-[translation elongation factor 2] + methanol + H(+)</text>
        <dbReference type="Rhea" id="RHEA:42656"/>
        <dbReference type="Rhea" id="RHEA-COMP:10172"/>
        <dbReference type="Rhea" id="RHEA-COMP:10173"/>
        <dbReference type="ChEBI" id="CHEBI:15377"/>
        <dbReference type="ChEBI" id="CHEBI:15378"/>
        <dbReference type="ChEBI" id="CHEBI:17790"/>
        <dbReference type="ChEBI" id="CHEBI:79005"/>
        <dbReference type="ChEBI" id="CHEBI:82696"/>
        <dbReference type="EC" id="3.1.1.97"/>
    </reaction>
</comment>
<dbReference type="PANTHER" id="PTHR46042">
    <property type="entry name" value="DIPHTHINE METHYLTRANSFERASE"/>
    <property type="match status" value="1"/>
</dbReference>
<keyword evidence="2" id="KW-0853">WD repeat</keyword>
<comment type="pathway">
    <text evidence="1">Protein modification; peptidyl-diphthamide biosynthesis.</text>
</comment>
<evidence type="ECO:0000256" key="1">
    <source>
        <dbReference type="ARBA" id="ARBA00005156"/>
    </source>
</evidence>
<evidence type="ECO:0000256" key="2">
    <source>
        <dbReference type="ARBA" id="ARBA00022574"/>
    </source>
</evidence>
<feature type="compositionally biased region" description="Basic and acidic residues" evidence="8">
    <location>
        <begin position="1"/>
        <end position="17"/>
    </location>
</feature>
<gene>
    <name evidence="9" type="primary">RRT2</name>
    <name evidence="9" type="ORF">CAAN4_A04984</name>
</gene>
<accession>A0ABP0E7N8</accession>
<keyword evidence="3" id="KW-0677">Repeat</keyword>
<dbReference type="PANTHER" id="PTHR46042:SF1">
    <property type="entry name" value="DIPHTHINE METHYLTRANSFERASE"/>
    <property type="match status" value="1"/>
</dbReference>
<evidence type="ECO:0000256" key="5">
    <source>
        <dbReference type="ARBA" id="ARBA00038092"/>
    </source>
</evidence>
<dbReference type="InterPro" id="IPR052415">
    <property type="entry name" value="Diphthine_MTase"/>
</dbReference>
<evidence type="ECO:0000256" key="4">
    <source>
        <dbReference type="ARBA" id="ARBA00022801"/>
    </source>
</evidence>
<dbReference type="EC" id="3.1.1.97" evidence="6"/>
<name>A0ABP0E7N8_9ASCO</name>
<dbReference type="GO" id="GO:0008168">
    <property type="term" value="F:methyltransferase activity"/>
    <property type="evidence" value="ECO:0007669"/>
    <property type="project" value="UniProtKB-KW"/>
</dbReference>
<dbReference type="SMART" id="SM00320">
    <property type="entry name" value="WD40"/>
    <property type="match status" value="3"/>
</dbReference>